<sequence>MRSAMIVFFFVCAVIYAMPGVCIAAGHALLIGVNGSEGTNLNIALKGPSHDVAALKKLLVEHYAFHDKNIIALTGKSALRATILKELVKLKERASKGDNIFLFFSGHGSSPCDLSLNLPSSIQDGWGTGSPFTGGLLPYDFDETRPLETMIMGKRDLRPIISELDKKCHVFAVFDACYSQDTVRSLESENRSGVENRSYCRVKYRKIKIPSSSRGSMLDGDEGISLSLEQGDIKDDHFENSGISPYKNTVYLAASGRNEEAEDITSTQPPFGFMTVDGNPHGVLTNSLLKALAYKKNDANGDGKNGISYGELFEYVRMDIHRNHFRQTPQSLLPENPSLLLDTPVFNTGNIATSSHHNGTGNGENYQEAAIPDIHSILRIKIEKSAREILEDIELIKNIEPVQDKPDMIVVKTGTFWQIGLPSGRIVKEYPVAEKGRLIKRIERETLLYALKNPSFFNRGITVYAKLLTDSATLVSGESIGMEWQADHKSHIFIINIDSEGFINVLYPSKDSEFEPQAPNVIKRVPFFGRVTESGMGYELLQVYAFLEKPYGMEKFMDKSLDPVGDSVLYGNMLKMIRHGMEVGLARTTIYFQTCGE</sequence>
<dbReference type="InterPro" id="IPR050452">
    <property type="entry name" value="Metacaspase"/>
</dbReference>
<dbReference type="STRING" id="1246637.MTBBW1_1020019"/>
<keyword evidence="3" id="KW-1185">Reference proteome</keyword>
<protein>
    <recommendedName>
        <fullName evidence="1">Peptidase C14 caspase domain-containing protein</fullName>
    </recommendedName>
</protein>
<dbReference type="PANTHER" id="PTHR48104">
    <property type="entry name" value="METACASPASE-4"/>
    <property type="match status" value="1"/>
</dbReference>
<dbReference type="Proteomes" id="UP000191931">
    <property type="component" value="Unassembled WGS sequence"/>
</dbReference>
<dbReference type="EMBL" id="FWEV01000005">
    <property type="protein sequence ID" value="SLM27495.1"/>
    <property type="molecule type" value="Genomic_DNA"/>
</dbReference>
<dbReference type="GO" id="GO:0005737">
    <property type="term" value="C:cytoplasm"/>
    <property type="evidence" value="ECO:0007669"/>
    <property type="project" value="TreeGrafter"/>
</dbReference>
<dbReference type="Gene3D" id="3.40.50.1460">
    <property type="match status" value="1"/>
</dbReference>
<dbReference type="PANTHER" id="PTHR48104:SF30">
    <property type="entry name" value="METACASPASE-1"/>
    <property type="match status" value="1"/>
</dbReference>
<evidence type="ECO:0000259" key="1">
    <source>
        <dbReference type="Pfam" id="PF00656"/>
    </source>
</evidence>
<dbReference type="Pfam" id="PF00656">
    <property type="entry name" value="Peptidase_C14"/>
    <property type="match status" value="1"/>
</dbReference>
<evidence type="ECO:0000313" key="3">
    <source>
        <dbReference type="Proteomes" id="UP000191931"/>
    </source>
</evidence>
<name>A0A1W1H539_9BACT</name>
<gene>
    <name evidence="2" type="ORF">MTBBW1_1020019</name>
</gene>
<proteinExistence type="predicted"/>
<organism evidence="2 3">
    <name type="scientific">Desulfamplus magnetovallimortis</name>
    <dbReference type="NCBI Taxonomy" id="1246637"/>
    <lineage>
        <taxon>Bacteria</taxon>
        <taxon>Pseudomonadati</taxon>
        <taxon>Thermodesulfobacteriota</taxon>
        <taxon>Desulfobacteria</taxon>
        <taxon>Desulfobacterales</taxon>
        <taxon>Desulfobacteraceae</taxon>
        <taxon>Desulfamplus</taxon>
    </lineage>
</organism>
<dbReference type="GO" id="GO:0006508">
    <property type="term" value="P:proteolysis"/>
    <property type="evidence" value="ECO:0007669"/>
    <property type="project" value="InterPro"/>
</dbReference>
<evidence type="ECO:0000313" key="2">
    <source>
        <dbReference type="EMBL" id="SLM27495.1"/>
    </source>
</evidence>
<dbReference type="RefSeq" id="WP_080803863.1">
    <property type="nucleotide sequence ID" value="NZ_LT828545.1"/>
</dbReference>
<dbReference type="AlphaFoldDB" id="A0A1W1H539"/>
<dbReference type="GO" id="GO:0004197">
    <property type="term" value="F:cysteine-type endopeptidase activity"/>
    <property type="evidence" value="ECO:0007669"/>
    <property type="project" value="InterPro"/>
</dbReference>
<dbReference type="OrthoDB" id="112232at2"/>
<dbReference type="InterPro" id="IPR011600">
    <property type="entry name" value="Pept_C14_caspase"/>
</dbReference>
<reference evidence="2 3" key="1">
    <citation type="submission" date="2017-03" db="EMBL/GenBank/DDBJ databases">
        <authorList>
            <person name="Afonso C.L."/>
            <person name="Miller P.J."/>
            <person name="Scott M.A."/>
            <person name="Spackman E."/>
            <person name="Goraichik I."/>
            <person name="Dimitrov K.M."/>
            <person name="Suarez D.L."/>
            <person name="Swayne D.E."/>
        </authorList>
    </citation>
    <scope>NUCLEOTIDE SEQUENCE [LARGE SCALE GENOMIC DNA]</scope>
    <source>
        <strain evidence="2">PRJEB14757</strain>
    </source>
</reference>
<accession>A0A1W1H539</accession>
<feature type="domain" description="Peptidase C14 caspase" evidence="1">
    <location>
        <begin position="26"/>
        <end position="330"/>
    </location>
</feature>